<feature type="region of interest" description="Disordered" evidence="1">
    <location>
        <begin position="75"/>
        <end position="122"/>
    </location>
</feature>
<feature type="compositionally biased region" description="Basic and acidic residues" evidence="1">
    <location>
        <begin position="96"/>
        <end position="105"/>
    </location>
</feature>
<dbReference type="InParanoid" id="A0A0V0QC85"/>
<evidence type="ECO:0000256" key="1">
    <source>
        <dbReference type="SAM" id="MobiDB-lite"/>
    </source>
</evidence>
<feature type="compositionally biased region" description="Acidic residues" evidence="1">
    <location>
        <begin position="84"/>
        <end position="95"/>
    </location>
</feature>
<organism evidence="2 3">
    <name type="scientific">Pseudocohnilembus persalinus</name>
    <name type="common">Ciliate</name>
    <dbReference type="NCBI Taxonomy" id="266149"/>
    <lineage>
        <taxon>Eukaryota</taxon>
        <taxon>Sar</taxon>
        <taxon>Alveolata</taxon>
        <taxon>Ciliophora</taxon>
        <taxon>Intramacronucleata</taxon>
        <taxon>Oligohymenophorea</taxon>
        <taxon>Scuticociliatia</taxon>
        <taxon>Philasterida</taxon>
        <taxon>Pseudocohnilembidae</taxon>
        <taxon>Pseudocohnilembus</taxon>
    </lineage>
</organism>
<dbReference type="EMBL" id="LDAU01000203">
    <property type="protein sequence ID" value="KRW99838.1"/>
    <property type="molecule type" value="Genomic_DNA"/>
</dbReference>
<reference evidence="2 3" key="1">
    <citation type="journal article" date="2015" name="Sci. Rep.">
        <title>Genome of the facultative scuticociliatosis pathogen Pseudocohnilembus persalinus provides insight into its virulence through horizontal gene transfer.</title>
        <authorList>
            <person name="Xiong J."/>
            <person name="Wang G."/>
            <person name="Cheng J."/>
            <person name="Tian M."/>
            <person name="Pan X."/>
            <person name="Warren A."/>
            <person name="Jiang C."/>
            <person name="Yuan D."/>
            <person name="Miao W."/>
        </authorList>
    </citation>
    <scope>NUCLEOTIDE SEQUENCE [LARGE SCALE GENOMIC DNA]</scope>
    <source>
        <strain evidence="2">36N120E</strain>
    </source>
</reference>
<proteinExistence type="predicted"/>
<feature type="region of interest" description="Disordered" evidence="1">
    <location>
        <begin position="555"/>
        <end position="578"/>
    </location>
</feature>
<dbReference type="Proteomes" id="UP000054937">
    <property type="component" value="Unassembled WGS sequence"/>
</dbReference>
<evidence type="ECO:0000313" key="2">
    <source>
        <dbReference type="EMBL" id="KRW99838.1"/>
    </source>
</evidence>
<evidence type="ECO:0000313" key="3">
    <source>
        <dbReference type="Proteomes" id="UP000054937"/>
    </source>
</evidence>
<name>A0A0V0QC85_PSEPJ</name>
<feature type="compositionally biased region" description="Basic and acidic residues" evidence="1">
    <location>
        <begin position="112"/>
        <end position="122"/>
    </location>
</feature>
<comment type="caution">
    <text evidence="2">The sequence shown here is derived from an EMBL/GenBank/DDBJ whole genome shotgun (WGS) entry which is preliminary data.</text>
</comment>
<feature type="region of interest" description="Disordered" evidence="1">
    <location>
        <begin position="187"/>
        <end position="264"/>
    </location>
</feature>
<gene>
    <name evidence="2" type="ORF">PPERSA_10957</name>
</gene>
<sequence length="663" mass="77216">MSLQAQKETKGQNYGQNFKQNTNVSLEFKSPQFKSQTNSTIHGSFEELNLTCNYSNSPSQITSLNHVKQAKTDKANTYLNNSQEIEDDEIMEEDSEKSKNQEKKSKNISNQSKEDSQQDTKEAQLNLPSLQNLEQQKQQYITNINQNENNEINNQNQFPQFSKQPLQYQEIESLEKNQNKLIGSLDQIEEDDQSSNKKQNKKNNKLKIQIQNSSESENDTSSPNLTPSRIIQGRKKSEIPTIQRQEIRSNSPRRQTLPEFNQKEKEPSYINADYEHMYKIYTGDQIVEPGKKNQKNNNNYDNYENMYDNIYDQMDDGICEDGIYENEGDGIIEDYGYNYDQNNQSDGIIEDRINEHEHNQSNQNNNQISNLENLDLSDGIQEDFIDEGNKNDGNKYSMQNCTSMQSIFDENGKCNFKSSYPNIASPNKIHQPQKNARHSQNSINYNILISPSKQKNQTRKFSKNFGNYSIQNLGSRKSLRKIVHFQEEDDIPNYSKELFQQSFQYLCNQQQNEEKQQNKKKYFFSSLKNSPNLKPQNHKNLDNFTINSLQNNLDLNDNNCDKNENNDNNQQNNLNNNQYYNQNINNNQHSINNIDEYNYNNEEECEQNQSYSSSDSDSDSPTVKGSKFQEDQYFVNKEKKENGGITPPKYHAVNSCNSLHFNF</sequence>
<feature type="region of interest" description="Disordered" evidence="1">
    <location>
        <begin position="1"/>
        <end position="23"/>
    </location>
</feature>
<feature type="compositionally biased region" description="Polar residues" evidence="1">
    <location>
        <begin position="219"/>
        <end position="229"/>
    </location>
</feature>
<protein>
    <submittedName>
        <fullName evidence="2">Uncharacterized protein</fullName>
    </submittedName>
</protein>
<dbReference type="AlphaFoldDB" id="A0A0V0QC85"/>
<dbReference type="OMA" id="NYRIERM"/>
<accession>A0A0V0QC85</accession>
<feature type="compositionally biased region" description="Polar residues" evidence="1">
    <location>
        <begin position="240"/>
        <end position="254"/>
    </location>
</feature>
<keyword evidence="3" id="KW-1185">Reference proteome</keyword>
<feature type="region of interest" description="Disordered" evidence="1">
    <location>
        <begin position="603"/>
        <end position="647"/>
    </location>
</feature>
<feature type="compositionally biased region" description="Low complexity" evidence="1">
    <location>
        <begin position="566"/>
        <end position="578"/>
    </location>
</feature>